<evidence type="ECO:0000259" key="8">
    <source>
        <dbReference type="SMART" id="SM00382"/>
    </source>
</evidence>
<dbReference type="PANTHER" id="PTHR11669:SF20">
    <property type="entry name" value="REPLICATION FACTOR C SUBUNIT 4"/>
    <property type="match status" value="1"/>
</dbReference>
<dbReference type="NCBIfam" id="NF001679">
    <property type="entry name" value="PRK00440.1"/>
    <property type="match status" value="1"/>
</dbReference>
<dbReference type="SUPFAM" id="SSF52540">
    <property type="entry name" value="P-loop containing nucleoside triphosphate hydrolases"/>
    <property type="match status" value="1"/>
</dbReference>
<evidence type="ECO:0000256" key="2">
    <source>
        <dbReference type="ARBA" id="ARBA00014164"/>
    </source>
</evidence>
<keyword evidence="3 7" id="KW-0235">DNA replication</keyword>
<comment type="similarity">
    <text evidence="1 7">Belongs to the activator 1 small subunits family. RfcS subfamily.</text>
</comment>
<dbReference type="GO" id="GO:0016887">
    <property type="term" value="F:ATP hydrolysis activity"/>
    <property type="evidence" value="ECO:0007669"/>
    <property type="project" value="InterPro"/>
</dbReference>
<dbReference type="InParanoid" id="A0A1Q6DXU5"/>
<dbReference type="Pfam" id="PF21960">
    <property type="entry name" value="RCF1-5-like_lid"/>
    <property type="match status" value="1"/>
</dbReference>
<keyword evidence="5 7" id="KW-0067">ATP-binding</keyword>
<evidence type="ECO:0000313" key="9">
    <source>
        <dbReference type="EMBL" id="OKY79177.1"/>
    </source>
</evidence>
<dbReference type="STRING" id="1903181.BTN85_1684"/>
<dbReference type="GO" id="GO:0005524">
    <property type="term" value="F:ATP binding"/>
    <property type="evidence" value="ECO:0007669"/>
    <property type="project" value="UniProtKB-UniRule"/>
</dbReference>
<dbReference type="FunFam" id="1.20.272.10:FF:000029">
    <property type="entry name" value="Replication factor C small subunit"/>
    <property type="match status" value="1"/>
</dbReference>
<dbReference type="InterPro" id="IPR023748">
    <property type="entry name" value="Rep_factor-C_ssu_arc"/>
</dbReference>
<proteinExistence type="inferred from homology"/>
<keyword evidence="10" id="KW-1185">Reference proteome</keyword>
<accession>A0A1Q6DXU5</accession>
<evidence type="ECO:0000256" key="6">
    <source>
        <dbReference type="ARBA" id="ARBA00031749"/>
    </source>
</evidence>
<dbReference type="GO" id="GO:0003689">
    <property type="term" value="F:DNA clamp loader activity"/>
    <property type="evidence" value="ECO:0007669"/>
    <property type="project" value="UniProtKB-UniRule"/>
</dbReference>
<dbReference type="InterPro" id="IPR027417">
    <property type="entry name" value="P-loop_NTPase"/>
</dbReference>
<dbReference type="CDD" id="cd00009">
    <property type="entry name" value="AAA"/>
    <property type="match status" value="1"/>
</dbReference>
<dbReference type="FunFam" id="3.40.50.300:FF:000952">
    <property type="entry name" value="Replication factor C subunit 2"/>
    <property type="match status" value="1"/>
</dbReference>
<dbReference type="InterPro" id="IPR008921">
    <property type="entry name" value="DNA_pol3_clamp-load_cplx_C"/>
</dbReference>
<dbReference type="Pfam" id="PF08542">
    <property type="entry name" value="Rep_fac_C"/>
    <property type="match status" value="1"/>
</dbReference>
<sequence length="321" mass="36222">MSGGKQEIWIEKYRPDRLDDVVGQDEITKRLKSYVKTGNLPHLLFAGPPGVGKTASAVAIAKELFGETWRDNFTELNASDERGIDVVRSKIKNFARSSTIGDADYKVIFLDESDSLTSDAQSALRRTMEKFSDNARFILSANYSSKIIEPIQSRCAVFRFSRIPEEAIEERIKYIIDEEDIEISEEAIRALKNISSGDMRRAINTLQSAASLEGEIKEDDVFRISAKPHPREVKAMMKKAVTGSFMEAKEDLNELMEKRGLAGEDIIKEIHNSIFELDIPNKRKIEIIDRVGDVEYYIIEGADSRLQLESLLAKLSLIPSQ</sequence>
<dbReference type="HAMAP" id="MF_01509">
    <property type="entry name" value="RfcS"/>
    <property type="match status" value="1"/>
</dbReference>
<evidence type="ECO:0000256" key="5">
    <source>
        <dbReference type="ARBA" id="ARBA00022840"/>
    </source>
</evidence>
<dbReference type="Pfam" id="PF00004">
    <property type="entry name" value="AAA"/>
    <property type="match status" value="1"/>
</dbReference>
<dbReference type="InterPro" id="IPR050238">
    <property type="entry name" value="DNA_Rep/Repair_Clamp_Loader"/>
</dbReference>
<dbReference type="GO" id="GO:0005663">
    <property type="term" value="C:DNA replication factor C complex"/>
    <property type="evidence" value="ECO:0007669"/>
    <property type="project" value="InterPro"/>
</dbReference>
<name>A0A1Q6DXU5_METT1</name>
<dbReference type="EMBL" id="MSDW01000001">
    <property type="protein sequence ID" value="OKY79177.1"/>
    <property type="molecule type" value="Genomic_DNA"/>
</dbReference>
<feature type="domain" description="AAA+ ATPase" evidence="8">
    <location>
        <begin position="39"/>
        <end position="164"/>
    </location>
</feature>
<dbReference type="GO" id="GO:0006281">
    <property type="term" value="P:DNA repair"/>
    <property type="evidence" value="ECO:0007669"/>
    <property type="project" value="TreeGrafter"/>
</dbReference>
<evidence type="ECO:0000313" key="10">
    <source>
        <dbReference type="Proteomes" id="UP000185744"/>
    </source>
</evidence>
<dbReference type="Gene3D" id="1.10.8.60">
    <property type="match status" value="1"/>
</dbReference>
<dbReference type="Gene3D" id="3.40.50.300">
    <property type="entry name" value="P-loop containing nucleotide triphosphate hydrolases"/>
    <property type="match status" value="1"/>
</dbReference>
<evidence type="ECO:0000256" key="3">
    <source>
        <dbReference type="ARBA" id="ARBA00022705"/>
    </source>
</evidence>
<evidence type="ECO:0000256" key="7">
    <source>
        <dbReference type="HAMAP-Rule" id="MF_01509"/>
    </source>
</evidence>
<gene>
    <name evidence="7" type="primary">rfcS</name>
    <name evidence="9" type="ORF">BTN85_1684</name>
</gene>
<dbReference type="GO" id="GO:0006261">
    <property type="term" value="P:DNA-templated DNA replication"/>
    <property type="evidence" value="ECO:0007669"/>
    <property type="project" value="TreeGrafter"/>
</dbReference>
<dbReference type="InterPro" id="IPR003959">
    <property type="entry name" value="ATPase_AAA_core"/>
</dbReference>
<evidence type="ECO:0000256" key="4">
    <source>
        <dbReference type="ARBA" id="ARBA00022741"/>
    </source>
</evidence>
<feature type="binding site" evidence="7">
    <location>
        <begin position="47"/>
        <end position="54"/>
    </location>
    <ligand>
        <name>ATP</name>
        <dbReference type="ChEBI" id="CHEBI:30616"/>
    </ligand>
</feature>
<keyword evidence="4 7" id="KW-0547">Nucleotide-binding</keyword>
<dbReference type="Proteomes" id="UP000185744">
    <property type="component" value="Unassembled WGS sequence"/>
</dbReference>
<dbReference type="PANTHER" id="PTHR11669">
    <property type="entry name" value="REPLICATION FACTOR C / DNA POLYMERASE III GAMMA-TAU SUBUNIT"/>
    <property type="match status" value="1"/>
</dbReference>
<dbReference type="InterPro" id="IPR013748">
    <property type="entry name" value="Rep_factorC_C"/>
</dbReference>
<comment type="function">
    <text evidence="7">Part of the RFC clamp loader complex which loads the PCNA sliding clamp onto DNA.</text>
</comment>
<dbReference type="GO" id="GO:0003677">
    <property type="term" value="F:DNA binding"/>
    <property type="evidence" value="ECO:0007669"/>
    <property type="project" value="InterPro"/>
</dbReference>
<dbReference type="AlphaFoldDB" id="A0A1Q6DXU5"/>
<dbReference type="Gene3D" id="1.20.272.10">
    <property type="match status" value="1"/>
</dbReference>
<protein>
    <recommendedName>
        <fullName evidence="2 7">Replication factor C small subunit</fullName>
        <shortName evidence="7">RFC small subunit</shortName>
    </recommendedName>
    <alternativeName>
        <fullName evidence="6 7">Clamp loader small subunit</fullName>
    </alternativeName>
</protein>
<organism evidence="9 10">
    <name type="scientific">Methanohalarchaeum thermophilum</name>
    <dbReference type="NCBI Taxonomy" id="1903181"/>
    <lineage>
        <taxon>Archaea</taxon>
        <taxon>Methanobacteriati</taxon>
        <taxon>Methanobacteriota</taxon>
        <taxon>Methanonatronarchaeia</taxon>
        <taxon>Methanonatronarchaeales</taxon>
        <taxon>Methanonatronarchaeaceae</taxon>
        <taxon>Candidatus Methanohalarchaeum</taxon>
    </lineage>
</organism>
<comment type="subunit">
    <text evidence="7">Heteromultimer composed of small subunits (RfcS) and large subunits (RfcL).</text>
</comment>
<comment type="caution">
    <text evidence="9">The sequence shown here is derived from an EMBL/GenBank/DDBJ whole genome shotgun (WGS) entry which is preliminary data.</text>
</comment>
<reference evidence="9" key="1">
    <citation type="submission" date="2016-12" db="EMBL/GenBank/DDBJ databases">
        <title>Discovery of methanogenic haloarchaea.</title>
        <authorList>
            <person name="Sorokin D.Y."/>
            <person name="Makarova K.S."/>
            <person name="Abbas B."/>
            <person name="Ferrer M."/>
            <person name="Golyshin P.N."/>
        </authorList>
    </citation>
    <scope>NUCLEOTIDE SEQUENCE [LARGE SCALE GENOMIC DNA]</scope>
    <source>
        <strain evidence="9">HMET1</strain>
    </source>
</reference>
<evidence type="ECO:0000256" key="1">
    <source>
        <dbReference type="ARBA" id="ARBA00009668"/>
    </source>
</evidence>
<dbReference type="SUPFAM" id="SSF48019">
    <property type="entry name" value="post-AAA+ oligomerization domain-like"/>
    <property type="match status" value="1"/>
</dbReference>
<dbReference type="InterPro" id="IPR003593">
    <property type="entry name" value="AAA+_ATPase"/>
</dbReference>
<dbReference type="SMART" id="SM00382">
    <property type="entry name" value="AAA"/>
    <property type="match status" value="1"/>
</dbReference>